<protein>
    <submittedName>
        <fullName evidence="5">Class I SAM-dependent methyltransferase</fullName>
        <ecNumber evidence="5">2.1.-.-</ecNumber>
    </submittedName>
</protein>
<dbReference type="AlphaFoldDB" id="A0ABD5VBK1"/>
<accession>A0ABD5VBK1</accession>
<dbReference type="PANTHER" id="PTHR43464">
    <property type="entry name" value="METHYLTRANSFERASE"/>
    <property type="match status" value="1"/>
</dbReference>
<gene>
    <name evidence="5" type="ORF">ACFQGB_08005</name>
</gene>
<sequence>MDDDAAFFDAMAAYYDARHRSGDDDATPADARFYRDLVADADGPALELGVGTGRVYLELLAAGLVVDGVDVSTGMLDVLREKAAARGLTPSVRRGDVLDLDPDREYDVVYAPNRMFNHLTSIDDQRAALHNVRDALAPGGRFALNTFVPAFDVVADYGDAVEQTLTVDDDHYRVVATTSLDDEVEQVARLHHEVHRNGAFLTERETTLALVPKRQFELLFDAAGFSDWTAYGDFDREPLESPSQEMVWVVER</sequence>
<dbReference type="Pfam" id="PF13649">
    <property type="entry name" value="Methyltransf_25"/>
    <property type="match status" value="1"/>
</dbReference>
<dbReference type="Proteomes" id="UP001596395">
    <property type="component" value="Unassembled WGS sequence"/>
</dbReference>
<dbReference type="PANTHER" id="PTHR43464:SF19">
    <property type="entry name" value="UBIQUINONE BIOSYNTHESIS O-METHYLTRANSFERASE, MITOCHONDRIAL"/>
    <property type="match status" value="1"/>
</dbReference>
<dbReference type="CDD" id="cd02440">
    <property type="entry name" value="AdoMet_MTases"/>
    <property type="match status" value="1"/>
</dbReference>
<reference evidence="5 6" key="1">
    <citation type="journal article" date="2019" name="Int. J. Syst. Evol. Microbiol.">
        <title>The Global Catalogue of Microorganisms (GCM) 10K type strain sequencing project: providing services to taxonomists for standard genome sequencing and annotation.</title>
        <authorList>
            <consortium name="The Broad Institute Genomics Platform"/>
            <consortium name="The Broad Institute Genome Sequencing Center for Infectious Disease"/>
            <person name="Wu L."/>
            <person name="Ma J."/>
        </authorList>
    </citation>
    <scope>NUCLEOTIDE SEQUENCE [LARGE SCALE GENOMIC DNA]</scope>
    <source>
        <strain evidence="5 6">GX26</strain>
    </source>
</reference>
<keyword evidence="3" id="KW-0949">S-adenosyl-L-methionine</keyword>
<keyword evidence="1 5" id="KW-0489">Methyltransferase</keyword>
<dbReference type="RefSeq" id="WP_336349791.1">
    <property type="nucleotide sequence ID" value="NZ_JAZAQL010000002.1"/>
</dbReference>
<comment type="caution">
    <text evidence="5">The sequence shown here is derived from an EMBL/GenBank/DDBJ whole genome shotgun (WGS) entry which is preliminary data.</text>
</comment>
<feature type="domain" description="Methyltransferase" evidence="4">
    <location>
        <begin position="46"/>
        <end position="140"/>
    </location>
</feature>
<organism evidence="5 6">
    <name type="scientific">Halorubellus litoreus</name>
    <dbReference type="NCBI Taxonomy" id="755308"/>
    <lineage>
        <taxon>Archaea</taxon>
        <taxon>Methanobacteriati</taxon>
        <taxon>Methanobacteriota</taxon>
        <taxon>Stenosarchaea group</taxon>
        <taxon>Halobacteria</taxon>
        <taxon>Halobacteriales</taxon>
        <taxon>Halorubellaceae</taxon>
        <taxon>Halorubellus</taxon>
    </lineage>
</organism>
<keyword evidence="2 5" id="KW-0808">Transferase</keyword>
<evidence type="ECO:0000256" key="2">
    <source>
        <dbReference type="ARBA" id="ARBA00022679"/>
    </source>
</evidence>
<keyword evidence="6" id="KW-1185">Reference proteome</keyword>
<name>A0ABD5VBK1_9EURY</name>
<evidence type="ECO:0000259" key="4">
    <source>
        <dbReference type="Pfam" id="PF13649"/>
    </source>
</evidence>
<dbReference type="EC" id="2.1.-.-" evidence="5"/>
<evidence type="ECO:0000313" key="6">
    <source>
        <dbReference type="Proteomes" id="UP001596395"/>
    </source>
</evidence>
<evidence type="ECO:0000313" key="5">
    <source>
        <dbReference type="EMBL" id="MFC6952807.1"/>
    </source>
</evidence>
<proteinExistence type="predicted"/>
<evidence type="ECO:0000256" key="3">
    <source>
        <dbReference type="ARBA" id="ARBA00022691"/>
    </source>
</evidence>
<dbReference type="InterPro" id="IPR041698">
    <property type="entry name" value="Methyltransf_25"/>
</dbReference>
<dbReference type="Gene3D" id="3.40.50.150">
    <property type="entry name" value="Vaccinia Virus protein VP39"/>
    <property type="match status" value="1"/>
</dbReference>
<dbReference type="InterPro" id="IPR029063">
    <property type="entry name" value="SAM-dependent_MTases_sf"/>
</dbReference>
<dbReference type="SUPFAM" id="SSF53335">
    <property type="entry name" value="S-adenosyl-L-methionine-dependent methyltransferases"/>
    <property type="match status" value="1"/>
</dbReference>
<dbReference type="EMBL" id="JBHSXN010000002">
    <property type="protein sequence ID" value="MFC6952807.1"/>
    <property type="molecule type" value="Genomic_DNA"/>
</dbReference>
<dbReference type="GO" id="GO:0032259">
    <property type="term" value="P:methylation"/>
    <property type="evidence" value="ECO:0007669"/>
    <property type="project" value="UniProtKB-KW"/>
</dbReference>
<dbReference type="GO" id="GO:0008168">
    <property type="term" value="F:methyltransferase activity"/>
    <property type="evidence" value="ECO:0007669"/>
    <property type="project" value="UniProtKB-KW"/>
</dbReference>
<evidence type="ECO:0000256" key="1">
    <source>
        <dbReference type="ARBA" id="ARBA00022603"/>
    </source>
</evidence>